<dbReference type="InterPro" id="IPR011324">
    <property type="entry name" value="Cytotoxic_necrot_fac-like_cat"/>
</dbReference>
<dbReference type="InterPro" id="IPR005659">
    <property type="entry name" value="Chemorcpt_Glu_NH3ase_CheD"/>
</dbReference>
<keyword evidence="2" id="KW-0378">Hydrolase</keyword>
<evidence type="ECO:0000256" key="2">
    <source>
        <dbReference type="ARBA" id="ARBA00022801"/>
    </source>
</evidence>
<protein>
    <submittedName>
        <fullName evidence="3">Chemotaxis protein CheD</fullName>
    </submittedName>
</protein>
<dbReference type="GO" id="GO:0050568">
    <property type="term" value="F:protein-glutamine glutaminase activity"/>
    <property type="evidence" value="ECO:0007669"/>
    <property type="project" value="InterPro"/>
</dbReference>
<dbReference type="CDD" id="cd16352">
    <property type="entry name" value="CheD"/>
    <property type="match status" value="1"/>
</dbReference>
<dbReference type="OrthoDB" id="7838801at2"/>
<dbReference type="EMBL" id="FOGD01000001">
    <property type="protein sequence ID" value="SEQ16861.1"/>
    <property type="molecule type" value="Genomic_DNA"/>
</dbReference>
<dbReference type="GO" id="GO:0006935">
    <property type="term" value="P:chemotaxis"/>
    <property type="evidence" value="ECO:0007669"/>
    <property type="project" value="UniProtKB-KW"/>
</dbReference>
<dbReference type="Gene3D" id="3.30.1330.200">
    <property type="match status" value="1"/>
</dbReference>
<dbReference type="PANTHER" id="PTHR35147">
    <property type="entry name" value="CHEMORECEPTOR GLUTAMINE DEAMIDASE CHED-RELATED"/>
    <property type="match status" value="1"/>
</dbReference>
<keyword evidence="1" id="KW-0145">Chemotaxis</keyword>
<dbReference type="PANTHER" id="PTHR35147:SF1">
    <property type="entry name" value="CHEMORECEPTOR GLUTAMINE DEAMIDASE CHED-RELATED"/>
    <property type="match status" value="1"/>
</dbReference>
<dbReference type="STRING" id="180197.SAMN02982919_00123"/>
<sequence>MSMDISPVHVRIGQLVIGHSPMVLKATLGSCIGIALLWREKSAYALAHCLLPYAPVPHCPEQLGGRYVDQAVLSMLHLLKAKDRDHAQIEAHVAGGATMRRQDRQTIVPAHLAVGQLNIQAAEQVLQQQQIALLSRDVGGFFARQMLLDCTKAQIKVLHVPAPQW</sequence>
<evidence type="ECO:0000256" key="1">
    <source>
        <dbReference type="ARBA" id="ARBA00022500"/>
    </source>
</evidence>
<evidence type="ECO:0000313" key="4">
    <source>
        <dbReference type="Proteomes" id="UP000199766"/>
    </source>
</evidence>
<evidence type="ECO:0000313" key="3">
    <source>
        <dbReference type="EMBL" id="SEQ16861.1"/>
    </source>
</evidence>
<dbReference type="Pfam" id="PF03975">
    <property type="entry name" value="CheD"/>
    <property type="match status" value="1"/>
</dbReference>
<dbReference type="InterPro" id="IPR038592">
    <property type="entry name" value="CheD-like_sf"/>
</dbReference>
<accession>A0A1H9DTZ3</accession>
<dbReference type="AlphaFoldDB" id="A0A1H9DTZ3"/>
<dbReference type="SUPFAM" id="SSF64438">
    <property type="entry name" value="CNF1/YfiH-like putative cysteine hydrolases"/>
    <property type="match status" value="1"/>
</dbReference>
<organism evidence="3 4">
    <name type="scientific">Giesbergeria anulus</name>
    <dbReference type="NCBI Taxonomy" id="180197"/>
    <lineage>
        <taxon>Bacteria</taxon>
        <taxon>Pseudomonadati</taxon>
        <taxon>Pseudomonadota</taxon>
        <taxon>Betaproteobacteria</taxon>
        <taxon>Burkholderiales</taxon>
        <taxon>Comamonadaceae</taxon>
        <taxon>Giesbergeria</taxon>
    </lineage>
</organism>
<proteinExistence type="predicted"/>
<reference evidence="3 4" key="1">
    <citation type="submission" date="2016-10" db="EMBL/GenBank/DDBJ databases">
        <authorList>
            <person name="de Groot N.N."/>
        </authorList>
    </citation>
    <scope>NUCLEOTIDE SEQUENCE [LARGE SCALE GENOMIC DNA]</scope>
    <source>
        <strain evidence="3 4">ATCC 35958</strain>
    </source>
</reference>
<gene>
    <name evidence="3" type="ORF">SAMN02982919_00123</name>
</gene>
<keyword evidence="4" id="KW-1185">Reference proteome</keyword>
<dbReference type="Proteomes" id="UP000199766">
    <property type="component" value="Unassembled WGS sequence"/>
</dbReference>
<name>A0A1H9DTZ3_9BURK</name>